<dbReference type="GO" id="GO:0003677">
    <property type="term" value="F:DNA binding"/>
    <property type="evidence" value="ECO:0007669"/>
    <property type="project" value="UniProtKB-KW"/>
</dbReference>
<comment type="caution">
    <text evidence="7">The sequence shown here is derived from an EMBL/GenBank/DDBJ whole genome shotgun (WGS) entry which is preliminary data.</text>
</comment>
<dbReference type="CDD" id="cd05466">
    <property type="entry name" value="PBP2_LTTR_substrate"/>
    <property type="match status" value="1"/>
</dbReference>
<dbReference type="Pfam" id="PF00126">
    <property type="entry name" value="HTH_1"/>
    <property type="match status" value="1"/>
</dbReference>
<dbReference type="PRINTS" id="PR00039">
    <property type="entry name" value="HTHLYSR"/>
</dbReference>
<dbReference type="EMBL" id="JAAIIF010000008">
    <property type="protein sequence ID" value="NMM96257.1"/>
    <property type="molecule type" value="Genomic_DNA"/>
</dbReference>
<accession>A0A7Y0HVI4</accession>
<proteinExistence type="inferred from homology"/>
<name>A0A7Y0HVI4_9BIFI</name>
<comment type="similarity">
    <text evidence="1">Belongs to the LysR transcriptional regulatory family.</text>
</comment>
<dbReference type="Pfam" id="PF03466">
    <property type="entry name" value="LysR_substrate"/>
    <property type="match status" value="1"/>
</dbReference>
<sequence>MNFLSMDYFIMVAKQRSFTKAAQRLGITQQTLSAHIANLEREIGCELFVRHVPLELTYAGETFLRYATGFQREHTMMMQEFDDIAHDESGVLRVAVGHTRGLAIMPRIIAAFQRKRPGIAVEMIEGVNETQARRLVDGEVDLSIAHFPRALPGVELLDFYEEEMQLVMPRSLWMDVVTRSPKDAEERIARGDLTPLEHCPFVLGHASDIDGHIGEQLFRRAGFRPIVKARSDNMQTLLALTRLGVGASLEVRQFMHEMLSDEQMRSLKVLPLGPEARYAISIGVARQRYRWSAVDMFIEVARAQMAANSAVDASGETCGNANADMDADMNNG</sequence>
<evidence type="ECO:0000256" key="1">
    <source>
        <dbReference type="ARBA" id="ARBA00009437"/>
    </source>
</evidence>
<gene>
    <name evidence="7" type="ORF">G1C98_0993</name>
</gene>
<evidence type="ECO:0000256" key="5">
    <source>
        <dbReference type="SAM" id="MobiDB-lite"/>
    </source>
</evidence>
<dbReference type="Gene3D" id="1.10.10.10">
    <property type="entry name" value="Winged helix-like DNA-binding domain superfamily/Winged helix DNA-binding domain"/>
    <property type="match status" value="1"/>
</dbReference>
<evidence type="ECO:0000259" key="6">
    <source>
        <dbReference type="PROSITE" id="PS50931"/>
    </source>
</evidence>
<reference evidence="7 8" key="1">
    <citation type="submission" date="2020-02" db="EMBL/GenBank/DDBJ databases">
        <title>Characterization of phylogenetic diversity of novel bifidobacterial species isolated in Czech ZOOs.</title>
        <authorList>
            <person name="Lugli G.A."/>
            <person name="Vera N.B."/>
            <person name="Ventura M."/>
        </authorList>
    </citation>
    <scope>NUCLEOTIDE SEQUENCE [LARGE SCALE GENOMIC DNA]</scope>
    <source>
        <strain evidence="7 8">DSM 109960</strain>
    </source>
</reference>
<dbReference type="InterPro" id="IPR036388">
    <property type="entry name" value="WH-like_DNA-bd_sf"/>
</dbReference>
<keyword evidence="4" id="KW-0804">Transcription</keyword>
<evidence type="ECO:0000256" key="2">
    <source>
        <dbReference type="ARBA" id="ARBA00023015"/>
    </source>
</evidence>
<protein>
    <submittedName>
        <fullName evidence="7">LysR family transcriptional regulator</fullName>
    </submittedName>
</protein>
<evidence type="ECO:0000256" key="3">
    <source>
        <dbReference type="ARBA" id="ARBA00023125"/>
    </source>
</evidence>
<evidence type="ECO:0000313" key="8">
    <source>
        <dbReference type="Proteomes" id="UP000529710"/>
    </source>
</evidence>
<feature type="domain" description="HTH lysR-type" evidence="6">
    <location>
        <begin position="1"/>
        <end position="57"/>
    </location>
</feature>
<dbReference type="InterPro" id="IPR036390">
    <property type="entry name" value="WH_DNA-bd_sf"/>
</dbReference>
<dbReference type="RefSeq" id="WP_205831893.1">
    <property type="nucleotide sequence ID" value="NZ_JAAIIF010000008.1"/>
</dbReference>
<keyword evidence="3" id="KW-0238">DNA-binding</keyword>
<dbReference type="InterPro" id="IPR000847">
    <property type="entry name" value="LysR_HTH_N"/>
</dbReference>
<evidence type="ECO:0000313" key="7">
    <source>
        <dbReference type="EMBL" id="NMM96257.1"/>
    </source>
</evidence>
<evidence type="ECO:0000256" key="4">
    <source>
        <dbReference type="ARBA" id="ARBA00023163"/>
    </source>
</evidence>
<dbReference type="GO" id="GO:0003700">
    <property type="term" value="F:DNA-binding transcription factor activity"/>
    <property type="evidence" value="ECO:0007669"/>
    <property type="project" value="InterPro"/>
</dbReference>
<dbReference type="AlphaFoldDB" id="A0A7Y0HVI4"/>
<dbReference type="SUPFAM" id="SSF53850">
    <property type="entry name" value="Periplasmic binding protein-like II"/>
    <property type="match status" value="1"/>
</dbReference>
<organism evidence="7 8">
    <name type="scientific">Bifidobacterium erythrocebi</name>
    <dbReference type="NCBI Taxonomy" id="2675325"/>
    <lineage>
        <taxon>Bacteria</taxon>
        <taxon>Bacillati</taxon>
        <taxon>Actinomycetota</taxon>
        <taxon>Actinomycetes</taxon>
        <taxon>Bifidobacteriales</taxon>
        <taxon>Bifidobacteriaceae</taxon>
        <taxon>Bifidobacterium</taxon>
    </lineage>
</organism>
<dbReference type="InterPro" id="IPR005119">
    <property type="entry name" value="LysR_subst-bd"/>
</dbReference>
<dbReference type="PANTHER" id="PTHR30419">
    <property type="entry name" value="HTH-TYPE TRANSCRIPTIONAL REGULATOR YBHD"/>
    <property type="match status" value="1"/>
</dbReference>
<dbReference type="Gene3D" id="3.40.190.290">
    <property type="match status" value="1"/>
</dbReference>
<dbReference type="GO" id="GO:0005829">
    <property type="term" value="C:cytosol"/>
    <property type="evidence" value="ECO:0007669"/>
    <property type="project" value="TreeGrafter"/>
</dbReference>
<feature type="compositionally biased region" description="Low complexity" evidence="5">
    <location>
        <begin position="320"/>
        <end position="332"/>
    </location>
</feature>
<keyword evidence="2" id="KW-0805">Transcription regulation</keyword>
<dbReference type="SUPFAM" id="SSF46785">
    <property type="entry name" value="Winged helix' DNA-binding domain"/>
    <property type="match status" value="1"/>
</dbReference>
<keyword evidence="8" id="KW-1185">Reference proteome</keyword>
<dbReference type="PROSITE" id="PS50931">
    <property type="entry name" value="HTH_LYSR"/>
    <property type="match status" value="1"/>
</dbReference>
<feature type="region of interest" description="Disordered" evidence="5">
    <location>
        <begin position="313"/>
        <end position="332"/>
    </location>
</feature>
<dbReference type="InterPro" id="IPR050950">
    <property type="entry name" value="HTH-type_LysR_regulators"/>
</dbReference>
<dbReference type="Proteomes" id="UP000529710">
    <property type="component" value="Unassembled WGS sequence"/>
</dbReference>